<keyword evidence="2" id="KW-0145">Chemotaxis</keyword>
<evidence type="ECO:0000256" key="4">
    <source>
        <dbReference type="PROSITE-ProRule" id="PRU00284"/>
    </source>
</evidence>
<accession>A0A286HKP3</accession>
<comment type="similarity">
    <text evidence="3">Belongs to the methyl-accepting chemotaxis (MCP) protein family.</text>
</comment>
<dbReference type="InterPro" id="IPR004089">
    <property type="entry name" value="MCPsignal_dom"/>
</dbReference>
<evidence type="ECO:0000259" key="7">
    <source>
        <dbReference type="PROSITE" id="PS50111"/>
    </source>
</evidence>
<dbReference type="GO" id="GO:0006935">
    <property type="term" value="P:chemotaxis"/>
    <property type="evidence" value="ECO:0007669"/>
    <property type="project" value="UniProtKB-KW"/>
</dbReference>
<dbReference type="SUPFAM" id="SSF158472">
    <property type="entry name" value="HAMP domain-like"/>
    <property type="match status" value="1"/>
</dbReference>
<dbReference type="AlphaFoldDB" id="A0A286HKP3"/>
<evidence type="ECO:0000256" key="5">
    <source>
        <dbReference type="SAM" id="MobiDB-lite"/>
    </source>
</evidence>
<feature type="domain" description="HAMP" evidence="8">
    <location>
        <begin position="306"/>
        <end position="349"/>
    </location>
</feature>
<evidence type="ECO:0000256" key="3">
    <source>
        <dbReference type="ARBA" id="ARBA00029447"/>
    </source>
</evidence>
<dbReference type="Gene3D" id="6.10.340.10">
    <property type="match status" value="1"/>
</dbReference>
<dbReference type="PROSITE" id="PS50885">
    <property type="entry name" value="HAMP"/>
    <property type="match status" value="2"/>
</dbReference>
<feature type="domain" description="HAMP" evidence="8">
    <location>
        <begin position="215"/>
        <end position="268"/>
    </location>
</feature>
<dbReference type="Pfam" id="PF00672">
    <property type="entry name" value="HAMP"/>
    <property type="match status" value="1"/>
</dbReference>
<name>A0A286HKP3_9HYPH</name>
<organism evidence="9 10">
    <name type="scientific">Hoeflea halophila</name>
    <dbReference type="NCBI Taxonomy" id="714899"/>
    <lineage>
        <taxon>Bacteria</taxon>
        <taxon>Pseudomonadati</taxon>
        <taxon>Pseudomonadota</taxon>
        <taxon>Alphaproteobacteria</taxon>
        <taxon>Hyphomicrobiales</taxon>
        <taxon>Rhizobiaceae</taxon>
        <taxon>Hoeflea</taxon>
    </lineage>
</organism>
<gene>
    <name evidence="9" type="ORF">SAMN05877838_0042</name>
</gene>
<dbReference type="SMART" id="SM00283">
    <property type="entry name" value="MA"/>
    <property type="match status" value="1"/>
</dbReference>
<dbReference type="PANTHER" id="PTHR43531:SF11">
    <property type="entry name" value="METHYL-ACCEPTING CHEMOTAXIS PROTEIN 3"/>
    <property type="match status" value="1"/>
</dbReference>
<keyword evidence="4" id="KW-0807">Transducer</keyword>
<dbReference type="RefSeq" id="WP_244577728.1">
    <property type="nucleotide sequence ID" value="NZ_OCPC01000001.1"/>
</dbReference>
<comment type="subcellular location">
    <subcellularLocation>
        <location evidence="1">Membrane</location>
    </subcellularLocation>
</comment>
<evidence type="ECO:0000256" key="1">
    <source>
        <dbReference type="ARBA" id="ARBA00004370"/>
    </source>
</evidence>
<reference evidence="10" key="1">
    <citation type="submission" date="2017-08" db="EMBL/GenBank/DDBJ databases">
        <authorList>
            <person name="Varghese N."/>
            <person name="Submissions S."/>
        </authorList>
    </citation>
    <scope>NUCLEOTIDE SEQUENCE [LARGE SCALE GENOMIC DNA]</scope>
    <source>
        <strain evidence="10">KCTC 23107</strain>
    </source>
</reference>
<dbReference type="PROSITE" id="PS50111">
    <property type="entry name" value="CHEMOTAXIS_TRANSDUC_2"/>
    <property type="match status" value="1"/>
</dbReference>
<feature type="compositionally biased region" description="Basic and acidic residues" evidence="5">
    <location>
        <begin position="274"/>
        <end position="284"/>
    </location>
</feature>
<dbReference type="CDD" id="cd06225">
    <property type="entry name" value="HAMP"/>
    <property type="match status" value="1"/>
</dbReference>
<feature type="domain" description="Methyl-accepting transducer" evidence="7">
    <location>
        <begin position="354"/>
        <end position="583"/>
    </location>
</feature>
<dbReference type="CDD" id="cd11386">
    <property type="entry name" value="MCP_signal"/>
    <property type="match status" value="1"/>
</dbReference>
<keyword evidence="6" id="KW-0472">Membrane</keyword>
<keyword evidence="6" id="KW-0812">Transmembrane</keyword>
<evidence type="ECO:0000259" key="8">
    <source>
        <dbReference type="PROSITE" id="PS50885"/>
    </source>
</evidence>
<dbReference type="SMART" id="SM00304">
    <property type="entry name" value="HAMP"/>
    <property type="match status" value="2"/>
</dbReference>
<dbReference type="GO" id="GO:0016020">
    <property type="term" value="C:membrane"/>
    <property type="evidence" value="ECO:0007669"/>
    <property type="project" value="UniProtKB-SubCell"/>
</dbReference>
<keyword evidence="10" id="KW-1185">Reference proteome</keyword>
<dbReference type="GO" id="GO:0007165">
    <property type="term" value="P:signal transduction"/>
    <property type="evidence" value="ECO:0007669"/>
    <property type="project" value="UniProtKB-KW"/>
</dbReference>
<feature type="transmembrane region" description="Helical" evidence="6">
    <location>
        <begin position="12"/>
        <end position="34"/>
    </location>
</feature>
<evidence type="ECO:0000313" key="9">
    <source>
        <dbReference type="EMBL" id="SOE08331.1"/>
    </source>
</evidence>
<sequence length="649" mass="68113">MIWLRLSNIPIVVKSLIAPVIACVAIVIIAAVYYSSSLETARLTQAEKTNNQLLITANALKQTITSANGSLLRAMNWKQAGADDDMVQKSLDDVNALLAQADTTRAVLRAGAGPETAGLIQTLDESIDTYKVQAAEVAGNVMIDALLATLTMQDADAQAIKIGEQNEALVKAFEATASAAASAAEAANRTALAQVLGTATAALVISLLCSLVLGRAISQPIRGITRVLAALADGKLETKIEYSDRKDEIGTMAQTAEVFRRSALQNRQLEQEAEGARERAESDRIAAQQKAEADAAESLRIATAGLGAGLKRLAEGDLSFQLEEEFAPEFEALRHDFNVSIQNLGSTLLTVASGVSAMEQGTRELAQGADDLSRRTETQAASLEETAAAVEEITANVNSSTKLTAEARDTAAKANEASLQSAKVVGNAEDAMRKIEESSQQISNIIGVIDEIAFQTNLLALNAGVEAARAGEAGKGFAVVAQEVRELAQRSANAAKEIKALIQTSTSEVSNGVNQVRDAGEVLRNIGALVNEINQRITSIATASSEQSTGLGEVNQAVNSMDQMTQQNAAMVEQSSAATATLADEAAKLREAVASFKLDRSKAQADSLRATVSVMAAGSPAPQRSAPAARPLRATVGNVAVQQADWSEF</sequence>
<dbReference type="Proteomes" id="UP000219465">
    <property type="component" value="Unassembled WGS sequence"/>
</dbReference>
<evidence type="ECO:0000313" key="10">
    <source>
        <dbReference type="Proteomes" id="UP000219465"/>
    </source>
</evidence>
<protein>
    <submittedName>
        <fullName evidence="9">Methyl-accepting chemotaxis protein</fullName>
    </submittedName>
</protein>
<dbReference type="FunFam" id="1.10.287.950:FF:000001">
    <property type="entry name" value="Methyl-accepting chemotaxis sensory transducer"/>
    <property type="match status" value="1"/>
</dbReference>
<dbReference type="PANTHER" id="PTHR43531">
    <property type="entry name" value="PROTEIN ICFG"/>
    <property type="match status" value="1"/>
</dbReference>
<dbReference type="EMBL" id="OCPC01000001">
    <property type="protein sequence ID" value="SOE08331.1"/>
    <property type="molecule type" value="Genomic_DNA"/>
</dbReference>
<proteinExistence type="inferred from homology"/>
<dbReference type="Pfam" id="PF00015">
    <property type="entry name" value="MCPsignal"/>
    <property type="match status" value="1"/>
</dbReference>
<evidence type="ECO:0000256" key="6">
    <source>
        <dbReference type="SAM" id="Phobius"/>
    </source>
</evidence>
<evidence type="ECO:0000256" key="2">
    <source>
        <dbReference type="ARBA" id="ARBA00022500"/>
    </source>
</evidence>
<feature type="region of interest" description="Disordered" evidence="5">
    <location>
        <begin position="269"/>
        <end position="289"/>
    </location>
</feature>
<dbReference type="Gene3D" id="1.10.287.950">
    <property type="entry name" value="Methyl-accepting chemotaxis protein"/>
    <property type="match status" value="1"/>
</dbReference>
<dbReference type="SUPFAM" id="SSF58104">
    <property type="entry name" value="Methyl-accepting chemotaxis protein (MCP) signaling domain"/>
    <property type="match status" value="1"/>
</dbReference>
<dbReference type="InterPro" id="IPR003660">
    <property type="entry name" value="HAMP_dom"/>
</dbReference>
<keyword evidence="6" id="KW-1133">Transmembrane helix</keyword>
<dbReference type="InterPro" id="IPR051310">
    <property type="entry name" value="MCP_chemotaxis"/>
</dbReference>